<proteinExistence type="predicted"/>
<name>A0ABW2B3P2_9RHOB</name>
<gene>
    <name evidence="1" type="ORF">ACFQFQ_12805</name>
</gene>
<dbReference type="Proteomes" id="UP001596353">
    <property type="component" value="Unassembled WGS sequence"/>
</dbReference>
<accession>A0ABW2B3P2</accession>
<evidence type="ECO:0000313" key="2">
    <source>
        <dbReference type="Proteomes" id="UP001596353"/>
    </source>
</evidence>
<reference evidence="2" key="1">
    <citation type="journal article" date="2019" name="Int. J. Syst. Evol. Microbiol.">
        <title>The Global Catalogue of Microorganisms (GCM) 10K type strain sequencing project: providing services to taxonomists for standard genome sequencing and annotation.</title>
        <authorList>
            <consortium name="The Broad Institute Genomics Platform"/>
            <consortium name="The Broad Institute Genome Sequencing Center for Infectious Disease"/>
            <person name="Wu L."/>
            <person name="Ma J."/>
        </authorList>
    </citation>
    <scope>NUCLEOTIDE SEQUENCE [LARGE SCALE GENOMIC DNA]</scope>
    <source>
        <strain evidence="2">CCUG 66188</strain>
    </source>
</reference>
<comment type="caution">
    <text evidence="1">The sequence shown here is derived from an EMBL/GenBank/DDBJ whole genome shotgun (WGS) entry which is preliminary data.</text>
</comment>
<sequence length="42" mass="5041">MNRINDDGRIYLTQTRIDGALVIRFQAAPLPQQPKMWRWRLT</sequence>
<dbReference type="EMBL" id="JBHSWG010000001">
    <property type="protein sequence ID" value="MFC6760172.1"/>
    <property type="molecule type" value="Genomic_DNA"/>
</dbReference>
<organism evidence="1 2">
    <name type="scientific">Sulfitobacter porphyrae</name>
    <dbReference type="NCBI Taxonomy" id="1246864"/>
    <lineage>
        <taxon>Bacteria</taxon>
        <taxon>Pseudomonadati</taxon>
        <taxon>Pseudomonadota</taxon>
        <taxon>Alphaproteobacteria</taxon>
        <taxon>Rhodobacterales</taxon>
        <taxon>Roseobacteraceae</taxon>
        <taxon>Sulfitobacter</taxon>
    </lineage>
</organism>
<evidence type="ECO:0000313" key="1">
    <source>
        <dbReference type="EMBL" id="MFC6760172.1"/>
    </source>
</evidence>
<keyword evidence="2" id="KW-1185">Reference proteome</keyword>
<protein>
    <submittedName>
        <fullName evidence="1">Uncharacterized protein</fullName>
    </submittedName>
</protein>